<proteinExistence type="predicted"/>
<dbReference type="KEGG" id="acob:P0Y56_00950"/>
<evidence type="ECO:0000313" key="3">
    <source>
        <dbReference type="Proteomes" id="UP001218362"/>
    </source>
</evidence>
<dbReference type="Pfam" id="PF12146">
    <property type="entry name" value="Hydrolase_4"/>
    <property type="match status" value="1"/>
</dbReference>
<protein>
    <submittedName>
        <fullName evidence="2">Hydrolase 1, exosortase A system-associated</fullName>
    </submittedName>
</protein>
<dbReference type="Gene3D" id="3.40.50.1820">
    <property type="entry name" value="alpha/beta hydrolase"/>
    <property type="match status" value="1"/>
</dbReference>
<feature type="domain" description="Serine aminopeptidase S33" evidence="1">
    <location>
        <begin position="43"/>
        <end position="154"/>
    </location>
</feature>
<dbReference type="InterPro" id="IPR029058">
    <property type="entry name" value="AB_hydrolase_fold"/>
</dbReference>
<dbReference type="InterPro" id="IPR017531">
    <property type="entry name" value="Hydrolase-1_PEP"/>
</dbReference>
<reference evidence="2" key="1">
    <citation type="submission" date="2023-03" db="EMBL/GenBank/DDBJ databases">
        <title>Andean soil-derived lignocellulolytic bacterial consortium as a source of novel taxa and putative plastic-active enzymes.</title>
        <authorList>
            <person name="Diaz-Garcia L."/>
            <person name="Chuvochina M."/>
            <person name="Feuerriegel G."/>
            <person name="Bunk B."/>
            <person name="Sproer C."/>
            <person name="Streit W.R."/>
            <person name="Rodriguez L.M."/>
            <person name="Overmann J."/>
            <person name="Jimenez D.J."/>
        </authorList>
    </citation>
    <scope>NUCLEOTIDE SEQUENCE</scope>
    <source>
        <strain evidence="2">MAG 26</strain>
    </source>
</reference>
<dbReference type="AlphaFoldDB" id="A0AAJ6BMX4"/>
<sequence>MSRRHLSFACQGARLAATLDEAPGTTGLLIVTGGNETRAGAFGGQAELAARIAATGFPVFRFDRRGVGDSEGENTGFRHSAPDISAALAAFRREAPQLTRIAGFGNCDAASALMLSAGAGLDALALANPWTIEGAHTAPPPAALRARYSAKLHNPKELWRLLTGGVSLRKLAGGIRHALRPAPAPSGLAEEVAAGLARFAGNSTILLAGRDRTAQVFAANWDAADPRLRHCTGASHAFAEAEAREWLFGELIPILEGLASG</sequence>
<gene>
    <name evidence="2" type="ORF">P0Y56_00950</name>
</gene>
<dbReference type="EMBL" id="CP119316">
    <property type="protein sequence ID" value="WEK46884.1"/>
    <property type="molecule type" value="Genomic_DNA"/>
</dbReference>
<evidence type="ECO:0000313" key="2">
    <source>
        <dbReference type="EMBL" id="WEK46884.1"/>
    </source>
</evidence>
<evidence type="ECO:0000259" key="1">
    <source>
        <dbReference type="Pfam" id="PF12146"/>
    </source>
</evidence>
<organism evidence="2 3">
    <name type="scientific">Candidatus Andeanibacterium colombiense</name>
    <dbReference type="NCBI Taxonomy" id="3121345"/>
    <lineage>
        <taxon>Bacteria</taxon>
        <taxon>Pseudomonadati</taxon>
        <taxon>Pseudomonadota</taxon>
        <taxon>Alphaproteobacteria</taxon>
        <taxon>Sphingomonadales</taxon>
        <taxon>Sphingomonadaceae</taxon>
        <taxon>Candidatus Andeanibacterium</taxon>
    </lineage>
</organism>
<name>A0AAJ6BMX4_9SPHN</name>
<dbReference type="GO" id="GO:0016787">
    <property type="term" value="F:hydrolase activity"/>
    <property type="evidence" value="ECO:0007669"/>
    <property type="project" value="UniProtKB-KW"/>
</dbReference>
<dbReference type="NCBIfam" id="TIGR03100">
    <property type="entry name" value="hydr1_PEP"/>
    <property type="match status" value="1"/>
</dbReference>
<keyword evidence="2" id="KW-0378">Hydrolase</keyword>
<dbReference type="Proteomes" id="UP001218362">
    <property type="component" value="Chromosome"/>
</dbReference>
<dbReference type="SUPFAM" id="SSF53474">
    <property type="entry name" value="alpha/beta-Hydrolases"/>
    <property type="match status" value="1"/>
</dbReference>
<accession>A0AAJ6BMX4</accession>
<dbReference type="InterPro" id="IPR022742">
    <property type="entry name" value="Hydrolase_4"/>
</dbReference>